<comment type="caution">
    <text evidence="1">The sequence shown here is derived from an EMBL/GenBank/DDBJ whole genome shotgun (WGS) entry which is preliminary data.</text>
</comment>
<sequence>MSRVRTRVIRSSSHGELGVFNEIRPFEFMSPVGLLEIKKHPALVNNNVMPREEKKPHTRRVTWTWGSPERNDSVSKNRKKKLDEGFCAFLEGCALCKKKLKENVDVYMYGYLSAFCSPECRDDQIALDGFDKEVSKESTKITMGGMIRTKDRSRRGNGYFRTEFFIASMSMHVFCATPIASCEKTNA</sequence>
<gene>
    <name evidence="1" type="ORF">Pint_24762</name>
</gene>
<protein>
    <submittedName>
        <fullName evidence="1">Uncharacterized protein</fullName>
    </submittedName>
</protein>
<name>A0ACC0YHR8_9ROSI</name>
<accession>A0ACC0YHR8</accession>
<evidence type="ECO:0000313" key="1">
    <source>
        <dbReference type="EMBL" id="KAJ0035958.1"/>
    </source>
</evidence>
<dbReference type="Proteomes" id="UP001163603">
    <property type="component" value="Chromosome 7"/>
</dbReference>
<reference evidence="2" key="1">
    <citation type="journal article" date="2023" name="G3 (Bethesda)">
        <title>Genome assembly and association tests identify interacting loci associated with vigor, precocity, and sex in interspecific pistachio rootstocks.</title>
        <authorList>
            <person name="Palmer W."/>
            <person name="Jacygrad E."/>
            <person name="Sagayaradj S."/>
            <person name="Cavanaugh K."/>
            <person name="Han R."/>
            <person name="Bertier L."/>
            <person name="Beede B."/>
            <person name="Kafkas S."/>
            <person name="Golino D."/>
            <person name="Preece J."/>
            <person name="Michelmore R."/>
        </authorList>
    </citation>
    <scope>NUCLEOTIDE SEQUENCE [LARGE SCALE GENOMIC DNA]</scope>
</reference>
<dbReference type="EMBL" id="CM047742">
    <property type="protein sequence ID" value="KAJ0035958.1"/>
    <property type="molecule type" value="Genomic_DNA"/>
</dbReference>
<keyword evidence="2" id="KW-1185">Reference proteome</keyword>
<proteinExistence type="predicted"/>
<evidence type="ECO:0000313" key="2">
    <source>
        <dbReference type="Proteomes" id="UP001163603"/>
    </source>
</evidence>
<organism evidence="1 2">
    <name type="scientific">Pistacia integerrima</name>
    <dbReference type="NCBI Taxonomy" id="434235"/>
    <lineage>
        <taxon>Eukaryota</taxon>
        <taxon>Viridiplantae</taxon>
        <taxon>Streptophyta</taxon>
        <taxon>Embryophyta</taxon>
        <taxon>Tracheophyta</taxon>
        <taxon>Spermatophyta</taxon>
        <taxon>Magnoliopsida</taxon>
        <taxon>eudicotyledons</taxon>
        <taxon>Gunneridae</taxon>
        <taxon>Pentapetalae</taxon>
        <taxon>rosids</taxon>
        <taxon>malvids</taxon>
        <taxon>Sapindales</taxon>
        <taxon>Anacardiaceae</taxon>
        <taxon>Pistacia</taxon>
    </lineage>
</organism>